<dbReference type="InterPro" id="IPR014746">
    <property type="entry name" value="Gln_synth/guanido_kin_cat_dom"/>
</dbReference>
<proteinExistence type="inferred from homology"/>
<dbReference type="Proteomes" id="UP000016543">
    <property type="component" value="Unassembled WGS sequence"/>
</dbReference>
<evidence type="ECO:0000256" key="9">
    <source>
        <dbReference type="RuleBase" id="RU004391"/>
    </source>
</evidence>
<keyword evidence="5 8" id="KW-0547">Nucleotide-binding</keyword>
<comment type="pathway">
    <text evidence="1 8 9">Sulfur metabolism; glutathione biosynthesis; glutathione from L-cysteine and L-glutamate: step 1/2.</text>
</comment>
<evidence type="ECO:0000256" key="1">
    <source>
        <dbReference type="ARBA" id="ARBA00005006"/>
    </source>
</evidence>
<comment type="similarity">
    <text evidence="2 8">Belongs to the glutamate--cysteine ligase type 1 family. Type 1 subfamily.</text>
</comment>
<dbReference type="EMBL" id="AAMX01000013">
    <property type="protein sequence ID" value="EAQ31682.1"/>
    <property type="molecule type" value="Genomic_DNA"/>
</dbReference>
<dbReference type="InterPro" id="IPR007370">
    <property type="entry name" value="Glu_cys_ligase"/>
</dbReference>
<accession>A0ABM9WLJ3</accession>
<evidence type="ECO:0000256" key="8">
    <source>
        <dbReference type="HAMAP-Rule" id="MF_00578"/>
    </source>
</evidence>
<evidence type="ECO:0000256" key="3">
    <source>
        <dbReference type="ARBA" id="ARBA00022598"/>
    </source>
</evidence>
<keyword evidence="3 8" id="KW-0436">Ligase</keyword>
<comment type="caution">
    <text evidence="11">The sequence shown here is derived from an EMBL/GenBank/DDBJ whole genome shotgun (WGS) entry which is preliminary data.</text>
</comment>
<gene>
    <name evidence="8" type="primary">gshA</name>
    <name evidence="11" type="ORF">OS145_10595</name>
</gene>
<evidence type="ECO:0000313" key="11">
    <source>
        <dbReference type="EMBL" id="EAQ31682.1"/>
    </source>
</evidence>
<name>A0ABM9WLJ3_9GAMM</name>
<keyword evidence="4 8" id="KW-0317">Glutathione biosynthesis</keyword>
<keyword evidence="6 8" id="KW-0067">ATP-binding</keyword>
<dbReference type="PANTHER" id="PTHR38761:SF1">
    <property type="entry name" value="GLUTAMATE--CYSTEINE LIGASE"/>
    <property type="match status" value="1"/>
</dbReference>
<evidence type="ECO:0000256" key="2">
    <source>
        <dbReference type="ARBA" id="ARBA00008772"/>
    </source>
</evidence>
<dbReference type="HAMAP" id="MF_00578">
    <property type="entry name" value="Glu_cys_ligase"/>
    <property type="match status" value="1"/>
</dbReference>
<dbReference type="EC" id="6.3.2.2" evidence="8"/>
<evidence type="ECO:0000256" key="5">
    <source>
        <dbReference type="ARBA" id="ARBA00022741"/>
    </source>
</evidence>
<comment type="catalytic activity">
    <reaction evidence="7 8 9">
        <text>L-cysteine + L-glutamate + ATP = gamma-L-glutamyl-L-cysteine + ADP + phosphate + H(+)</text>
        <dbReference type="Rhea" id="RHEA:13285"/>
        <dbReference type="ChEBI" id="CHEBI:15378"/>
        <dbReference type="ChEBI" id="CHEBI:29985"/>
        <dbReference type="ChEBI" id="CHEBI:30616"/>
        <dbReference type="ChEBI" id="CHEBI:35235"/>
        <dbReference type="ChEBI" id="CHEBI:43474"/>
        <dbReference type="ChEBI" id="CHEBI:58173"/>
        <dbReference type="ChEBI" id="CHEBI:456216"/>
        <dbReference type="EC" id="6.3.2.2"/>
    </reaction>
</comment>
<dbReference type="Pfam" id="PF04262">
    <property type="entry name" value="Glu_cys_ligase"/>
    <property type="match status" value="1"/>
</dbReference>
<dbReference type="InterPro" id="IPR006334">
    <property type="entry name" value="Glut_cys_ligase"/>
</dbReference>
<evidence type="ECO:0000259" key="10">
    <source>
        <dbReference type="Pfam" id="PF04262"/>
    </source>
</evidence>
<dbReference type="Gene3D" id="3.30.590.20">
    <property type="match status" value="1"/>
</dbReference>
<evidence type="ECO:0000256" key="6">
    <source>
        <dbReference type="ARBA" id="ARBA00022840"/>
    </source>
</evidence>
<protein>
    <recommendedName>
        <fullName evidence="8">Glutamate--cysteine ligase</fullName>
        <ecNumber evidence="8">6.3.2.2</ecNumber>
    </recommendedName>
    <alternativeName>
        <fullName evidence="8">Gamma-ECS</fullName>
        <shortName evidence="8">GCS</shortName>
    </alternativeName>
    <alternativeName>
        <fullName evidence="8">Gamma-glutamylcysteine synthetase</fullName>
    </alternativeName>
</protein>
<reference evidence="11 12" key="1">
    <citation type="submission" date="2006-01" db="EMBL/GenBank/DDBJ databases">
        <authorList>
            <person name="Brettar I."/>
            <person name="Hofle M."/>
            <person name="Ferriera S."/>
            <person name="Johnson J."/>
            <person name="Kravitz S."/>
            <person name="Halpern A."/>
            <person name="Remington K."/>
            <person name="Beeson K."/>
            <person name="Tran B."/>
            <person name="Rogers Y.-H."/>
            <person name="Friedman R."/>
            <person name="Venter J.C."/>
        </authorList>
    </citation>
    <scope>NUCLEOTIDE SEQUENCE [LARGE SCALE GENOMIC DNA]</scope>
    <source>
        <strain evidence="11 12">OS145</strain>
    </source>
</reference>
<dbReference type="PANTHER" id="PTHR38761">
    <property type="entry name" value="GLUTAMATE--CYSTEINE LIGASE"/>
    <property type="match status" value="1"/>
</dbReference>
<keyword evidence="12" id="KW-1185">Reference proteome</keyword>
<dbReference type="NCBIfam" id="TIGR01434">
    <property type="entry name" value="glu_cys_ligase"/>
    <property type="match status" value="1"/>
</dbReference>
<dbReference type="SUPFAM" id="SSF55931">
    <property type="entry name" value="Glutamine synthetase/guanido kinase"/>
    <property type="match status" value="1"/>
</dbReference>
<organism evidence="11 12">
    <name type="scientific">Idiomarina baltica OS145</name>
    <dbReference type="NCBI Taxonomy" id="314276"/>
    <lineage>
        <taxon>Bacteria</taxon>
        <taxon>Pseudomonadati</taxon>
        <taxon>Pseudomonadota</taxon>
        <taxon>Gammaproteobacteria</taxon>
        <taxon>Alteromonadales</taxon>
        <taxon>Idiomarinaceae</taxon>
        <taxon>Idiomarina</taxon>
    </lineage>
</organism>
<evidence type="ECO:0000256" key="7">
    <source>
        <dbReference type="ARBA" id="ARBA00048819"/>
    </source>
</evidence>
<feature type="domain" description="Glutamate--cysteine ligase" evidence="10">
    <location>
        <begin position="21"/>
        <end position="398"/>
    </location>
</feature>
<evidence type="ECO:0000313" key="12">
    <source>
        <dbReference type="Proteomes" id="UP000016543"/>
    </source>
</evidence>
<sequence length="546" mass="62275">MRQKKVVSESLLQTQFERKITELTENHSSAIWEGIHRGIEREALRVLENGTLAPTDHPEALGKTLTHDTITTDYSENLLEFITPVAESIRTTLSQLKDIHTHTFQSLGDELLWPLSMPCYIGSDKDIRVAKFGDSHSGRMKSLYRVGLTHRYGATMQIISGVHFNFSVPEALWTAIAKDEQIEDNAAFRSEKYFALIRNYKRLSWVIPFLFGASPALCESFFTQTQTESKLTEWDFAKLGKGTCYLPYGTSLRMSDLGYTNKEQASLKITYNNLDEYVAGLRRAITTPSQNFKSIGVKEAGEYRQLNSNILQIENEFYSPIRPKRTAKGGETPTQALERGGVEYIEVRALDVNPFSEVGITAQQIKFLDLLLLYCLLSESAPMDWDAQQETDQNFNKVVMQGRNPSLSLRQNGHDRLMTDWLEELFAELAALARTMDLSPHSESGYVEAIESLYPCVLNPELTLSGQVLEILRSNNWDASRLGKELALKYKRMFSEASYEFFTKNDFLQWKQSSEKKFAERKASDNVVDFDTFLRDYFEKAKCSGR</sequence>
<evidence type="ECO:0000256" key="4">
    <source>
        <dbReference type="ARBA" id="ARBA00022684"/>
    </source>
</evidence>